<dbReference type="Pfam" id="PF02194">
    <property type="entry name" value="PXA"/>
    <property type="match status" value="1"/>
</dbReference>
<organism evidence="5 6">
    <name type="scientific">Polychaeton citri CBS 116435</name>
    <dbReference type="NCBI Taxonomy" id="1314669"/>
    <lineage>
        <taxon>Eukaryota</taxon>
        <taxon>Fungi</taxon>
        <taxon>Dikarya</taxon>
        <taxon>Ascomycota</taxon>
        <taxon>Pezizomycotina</taxon>
        <taxon>Dothideomycetes</taxon>
        <taxon>Dothideomycetidae</taxon>
        <taxon>Capnodiales</taxon>
        <taxon>Capnodiaceae</taxon>
        <taxon>Polychaeton</taxon>
    </lineage>
</organism>
<comment type="caution">
    <text evidence="5">The sequence shown here is derived from an EMBL/GenBank/DDBJ whole genome shotgun (WGS) entry which is preliminary data.</text>
</comment>
<reference evidence="5" key="1">
    <citation type="journal article" date="2020" name="Stud. Mycol.">
        <title>101 Dothideomycetes genomes: a test case for predicting lifestyles and emergence of pathogens.</title>
        <authorList>
            <person name="Haridas S."/>
            <person name="Albert R."/>
            <person name="Binder M."/>
            <person name="Bloem J."/>
            <person name="Labutti K."/>
            <person name="Salamov A."/>
            <person name="Andreopoulos B."/>
            <person name="Baker S."/>
            <person name="Barry K."/>
            <person name="Bills G."/>
            <person name="Bluhm B."/>
            <person name="Cannon C."/>
            <person name="Castanera R."/>
            <person name="Culley D."/>
            <person name="Daum C."/>
            <person name="Ezra D."/>
            <person name="Gonzalez J."/>
            <person name="Henrissat B."/>
            <person name="Kuo A."/>
            <person name="Liang C."/>
            <person name="Lipzen A."/>
            <person name="Lutzoni F."/>
            <person name="Magnuson J."/>
            <person name="Mondo S."/>
            <person name="Nolan M."/>
            <person name="Ohm R."/>
            <person name="Pangilinan J."/>
            <person name="Park H.-J."/>
            <person name="Ramirez L."/>
            <person name="Alfaro M."/>
            <person name="Sun H."/>
            <person name="Tritt A."/>
            <person name="Yoshinaga Y."/>
            <person name="Zwiers L.-H."/>
            <person name="Turgeon B."/>
            <person name="Goodwin S."/>
            <person name="Spatafora J."/>
            <person name="Crous P."/>
            <person name="Grigoriev I."/>
        </authorList>
    </citation>
    <scope>NUCLEOTIDE SEQUENCE</scope>
    <source>
        <strain evidence="5">CBS 116435</strain>
    </source>
</reference>
<dbReference type="Proteomes" id="UP000799441">
    <property type="component" value="Unassembled WGS sequence"/>
</dbReference>
<protein>
    <recommendedName>
        <fullName evidence="4">PXA domain-containing protein</fullName>
    </recommendedName>
</protein>
<dbReference type="EMBL" id="MU003788">
    <property type="protein sequence ID" value="KAF2721720.1"/>
    <property type="molecule type" value="Genomic_DNA"/>
</dbReference>
<feature type="domain" description="PXA" evidence="4">
    <location>
        <begin position="84"/>
        <end position="270"/>
    </location>
</feature>
<dbReference type="InterPro" id="IPR003114">
    <property type="entry name" value="Phox_assoc"/>
</dbReference>
<dbReference type="PANTHER" id="PTHR22999:SF23">
    <property type="entry name" value="SORTING NEXIN-16"/>
    <property type="match status" value="1"/>
</dbReference>
<evidence type="ECO:0000313" key="5">
    <source>
        <dbReference type="EMBL" id="KAF2721720.1"/>
    </source>
</evidence>
<keyword evidence="2" id="KW-0963">Cytoplasm</keyword>
<comment type="subcellular location">
    <subcellularLocation>
        <location evidence="1">Cytoplasm</location>
    </subcellularLocation>
</comment>
<evidence type="ECO:0000313" key="6">
    <source>
        <dbReference type="Proteomes" id="UP000799441"/>
    </source>
</evidence>
<dbReference type="GO" id="GO:0035091">
    <property type="term" value="F:phosphatidylinositol binding"/>
    <property type="evidence" value="ECO:0007669"/>
    <property type="project" value="TreeGrafter"/>
</dbReference>
<feature type="compositionally biased region" description="Basic and acidic residues" evidence="3">
    <location>
        <begin position="29"/>
        <end position="39"/>
    </location>
</feature>
<sequence>MAQDAQRPARHTRQSSRITTLVTGSWKPQDARNATEVEKFSRQDDATTKYIKRTLCAPNTRSNLFAQDIESKPLGELLPPLTSSNEVDLQLYALIATIINQFVQAWYNKITPDQDFVAEVVKIIAHCTRGFEQRLRNVDLEALVLDELPLIVESHIEAVRKADETSNTSIFSGDTRIIFHTLRKHVALDPPPISPEAEVILQDNEIAWSRLLVDRLMPLLLPPEDLQNPCLKVLVADIFAEMVVRNGVYGKTCESWLTWEGLTKIVYLLRPETVPSQETTKDISPVSRLEQFGLLAANPSASDSEKPQLNGVVDSILSMIWIILQYTASVFTILRSFTLSLIHASSLPARNTVVANPITPASTEVEKSRQASPDVGLEAIQSHLEPSRPRPIIAMGLWSCISVVLSVKQRMPWLSGLLSLLQTTSLNGPGRVCQANGALDR</sequence>
<evidence type="ECO:0000256" key="3">
    <source>
        <dbReference type="SAM" id="MobiDB-lite"/>
    </source>
</evidence>
<dbReference type="PANTHER" id="PTHR22999">
    <property type="entry name" value="PX SERINE/THREONINE KINASE PXK"/>
    <property type="match status" value="1"/>
</dbReference>
<feature type="region of interest" description="Disordered" evidence="3">
    <location>
        <begin position="1"/>
        <end position="39"/>
    </location>
</feature>
<dbReference type="AlphaFoldDB" id="A0A9P4Q933"/>
<keyword evidence="6" id="KW-1185">Reference proteome</keyword>
<name>A0A9P4Q933_9PEZI</name>
<dbReference type="SMART" id="SM00313">
    <property type="entry name" value="PXA"/>
    <property type="match status" value="1"/>
</dbReference>
<evidence type="ECO:0000256" key="2">
    <source>
        <dbReference type="ARBA" id="ARBA00022490"/>
    </source>
</evidence>
<dbReference type="OrthoDB" id="5582218at2759"/>
<evidence type="ECO:0000259" key="4">
    <source>
        <dbReference type="PROSITE" id="PS51207"/>
    </source>
</evidence>
<dbReference type="GO" id="GO:0045022">
    <property type="term" value="P:early endosome to late endosome transport"/>
    <property type="evidence" value="ECO:0007669"/>
    <property type="project" value="TreeGrafter"/>
</dbReference>
<dbReference type="GO" id="GO:0005769">
    <property type="term" value="C:early endosome"/>
    <property type="evidence" value="ECO:0007669"/>
    <property type="project" value="TreeGrafter"/>
</dbReference>
<accession>A0A9P4Q933</accession>
<dbReference type="GO" id="GO:0005770">
    <property type="term" value="C:late endosome"/>
    <property type="evidence" value="ECO:0007669"/>
    <property type="project" value="TreeGrafter"/>
</dbReference>
<evidence type="ECO:0000256" key="1">
    <source>
        <dbReference type="ARBA" id="ARBA00004496"/>
    </source>
</evidence>
<proteinExistence type="predicted"/>
<gene>
    <name evidence="5" type="ORF">K431DRAFT_294073</name>
</gene>
<dbReference type="PROSITE" id="PS51207">
    <property type="entry name" value="PXA"/>
    <property type="match status" value="1"/>
</dbReference>
<dbReference type="InterPro" id="IPR051837">
    <property type="entry name" value="SortingNexin/PXDomain-PKLike"/>
</dbReference>